<dbReference type="Proteomes" id="UP000027002">
    <property type="component" value="Chromosome 7"/>
</dbReference>
<feature type="compositionally biased region" description="Basic and acidic residues" evidence="1">
    <location>
        <begin position="111"/>
        <end position="122"/>
    </location>
</feature>
<dbReference type="Pfam" id="PF22980">
    <property type="entry name" value="Myb_DNA-bind_8"/>
    <property type="match status" value="1"/>
</dbReference>
<feature type="compositionally biased region" description="Basic residues" evidence="1">
    <location>
        <begin position="92"/>
        <end position="103"/>
    </location>
</feature>
<dbReference type="InterPro" id="IPR054505">
    <property type="entry name" value="Myb_DNA-bind_8"/>
</dbReference>
<proteinExistence type="predicted"/>
<feature type="region of interest" description="Disordered" evidence="1">
    <location>
        <begin position="53"/>
        <end position="138"/>
    </location>
</feature>
<evidence type="ECO:0000259" key="2">
    <source>
        <dbReference type="Pfam" id="PF22980"/>
    </source>
</evidence>
<evidence type="ECO:0000256" key="1">
    <source>
        <dbReference type="SAM" id="MobiDB-lite"/>
    </source>
</evidence>
<keyword evidence="4" id="KW-1185">Reference proteome</keyword>
<dbReference type="OrthoDB" id="5353914at2759"/>
<sequence length="138" mass="14751">MPSTQEPTEQVRFLVSCIGHTNNGRPDFAAVAEELGIVSKAAAQKRYERMLKAHGVSTARSPAKEAEELPSPDTTPVKRKAAAPRAASGSAKKPRAGKAKVKKHESDDEPLDTKDDVKKAEDSDSGLSDVPLIDCSEI</sequence>
<evidence type="ECO:0000313" key="4">
    <source>
        <dbReference type="Proteomes" id="UP000027002"/>
    </source>
</evidence>
<gene>
    <name evidence="3" type="ORF">UV8b_08126</name>
</gene>
<dbReference type="KEGG" id="uvi:66068903"/>
<accession>A0A8E5HYB0</accession>
<feature type="domain" description="Myb-like DNA-binding" evidence="2">
    <location>
        <begin position="8"/>
        <end position="55"/>
    </location>
</feature>
<dbReference type="RefSeq" id="XP_043001558.1">
    <property type="nucleotide sequence ID" value="XM_043145623.1"/>
</dbReference>
<name>A0A8E5HYB0_USTVR</name>
<protein>
    <recommendedName>
        <fullName evidence="2">Myb-like DNA-binding domain-containing protein</fullName>
    </recommendedName>
</protein>
<dbReference type="AlphaFoldDB" id="A0A8E5HYB0"/>
<reference evidence="3" key="1">
    <citation type="submission" date="2020-03" db="EMBL/GenBank/DDBJ databases">
        <title>A mixture of massive structural variations and highly conserved coding sequences in Ustilaginoidea virens genome.</title>
        <authorList>
            <person name="Zhang K."/>
            <person name="Zhao Z."/>
            <person name="Zhang Z."/>
            <person name="Li Y."/>
            <person name="Hsiang T."/>
            <person name="Sun W."/>
        </authorList>
    </citation>
    <scope>NUCLEOTIDE SEQUENCE</scope>
    <source>
        <strain evidence="3">UV-8b</strain>
    </source>
</reference>
<evidence type="ECO:0000313" key="3">
    <source>
        <dbReference type="EMBL" id="QUC23885.1"/>
    </source>
</evidence>
<organism evidence="3 4">
    <name type="scientific">Ustilaginoidea virens</name>
    <name type="common">Rice false smut fungus</name>
    <name type="synonym">Villosiclava virens</name>
    <dbReference type="NCBI Taxonomy" id="1159556"/>
    <lineage>
        <taxon>Eukaryota</taxon>
        <taxon>Fungi</taxon>
        <taxon>Dikarya</taxon>
        <taxon>Ascomycota</taxon>
        <taxon>Pezizomycotina</taxon>
        <taxon>Sordariomycetes</taxon>
        <taxon>Hypocreomycetidae</taxon>
        <taxon>Hypocreales</taxon>
        <taxon>Clavicipitaceae</taxon>
        <taxon>Ustilaginoidea</taxon>
    </lineage>
</organism>
<dbReference type="GeneID" id="66068903"/>
<dbReference type="EMBL" id="CP072759">
    <property type="protein sequence ID" value="QUC23885.1"/>
    <property type="molecule type" value="Genomic_DNA"/>
</dbReference>